<dbReference type="PANTHER" id="PTHR36616">
    <property type="entry name" value="BNAC07G32700D PROTEIN"/>
    <property type="match status" value="1"/>
</dbReference>
<dbReference type="Proteomes" id="UP000306102">
    <property type="component" value="Unassembled WGS sequence"/>
</dbReference>
<comment type="caution">
    <text evidence="3">The sequence shown here is derived from an EMBL/GenBank/DDBJ whole genome shotgun (WGS) entry which is preliminary data.</text>
</comment>
<accession>A0A4S4DAH9</accession>
<proteinExistence type="predicted"/>
<dbReference type="STRING" id="542762.A0A4S4DAH9"/>
<sequence length="149" mass="16717">MLQLFFALAFSAVPLTLYVPPIRSLNLFVESVEQLFRQTTSYSLHAFPRLRFIDMPNQALVVDYRLWVSKISGPDLLSKNLNSVKSGLRYVRQSISINITLKGASDVGLGTTGRLVGRPPRCPPDHPVNCTKLKRKQPDSKGLHSVLRQ</sequence>
<feature type="region of interest" description="Disordered" evidence="1">
    <location>
        <begin position="115"/>
        <end position="149"/>
    </location>
</feature>
<keyword evidence="2" id="KW-0732">Signal</keyword>
<reference evidence="3 4" key="1">
    <citation type="journal article" date="2018" name="Proc. Natl. Acad. Sci. U.S.A.">
        <title>Draft genome sequence of Camellia sinensis var. sinensis provides insights into the evolution of the tea genome and tea quality.</title>
        <authorList>
            <person name="Wei C."/>
            <person name="Yang H."/>
            <person name="Wang S."/>
            <person name="Zhao J."/>
            <person name="Liu C."/>
            <person name="Gao L."/>
            <person name="Xia E."/>
            <person name="Lu Y."/>
            <person name="Tai Y."/>
            <person name="She G."/>
            <person name="Sun J."/>
            <person name="Cao H."/>
            <person name="Tong W."/>
            <person name="Gao Q."/>
            <person name="Li Y."/>
            <person name="Deng W."/>
            <person name="Jiang X."/>
            <person name="Wang W."/>
            <person name="Chen Q."/>
            <person name="Zhang S."/>
            <person name="Li H."/>
            <person name="Wu J."/>
            <person name="Wang P."/>
            <person name="Li P."/>
            <person name="Shi C."/>
            <person name="Zheng F."/>
            <person name="Jian J."/>
            <person name="Huang B."/>
            <person name="Shan D."/>
            <person name="Shi M."/>
            <person name="Fang C."/>
            <person name="Yue Y."/>
            <person name="Li F."/>
            <person name="Li D."/>
            <person name="Wei S."/>
            <person name="Han B."/>
            <person name="Jiang C."/>
            <person name="Yin Y."/>
            <person name="Xia T."/>
            <person name="Zhang Z."/>
            <person name="Bennetzen J.L."/>
            <person name="Zhao S."/>
            <person name="Wan X."/>
        </authorList>
    </citation>
    <scope>NUCLEOTIDE SEQUENCE [LARGE SCALE GENOMIC DNA]</scope>
    <source>
        <strain evidence="4">cv. Shuchazao</strain>
        <tissue evidence="3">Leaf</tissue>
    </source>
</reference>
<organism evidence="3 4">
    <name type="scientific">Camellia sinensis var. sinensis</name>
    <name type="common">China tea</name>
    <dbReference type="NCBI Taxonomy" id="542762"/>
    <lineage>
        <taxon>Eukaryota</taxon>
        <taxon>Viridiplantae</taxon>
        <taxon>Streptophyta</taxon>
        <taxon>Embryophyta</taxon>
        <taxon>Tracheophyta</taxon>
        <taxon>Spermatophyta</taxon>
        <taxon>Magnoliopsida</taxon>
        <taxon>eudicotyledons</taxon>
        <taxon>Gunneridae</taxon>
        <taxon>Pentapetalae</taxon>
        <taxon>asterids</taxon>
        <taxon>Ericales</taxon>
        <taxon>Theaceae</taxon>
        <taxon>Camellia</taxon>
    </lineage>
</organism>
<dbReference type="PANTHER" id="PTHR36616:SF5">
    <property type="entry name" value="DIS3-EXONUCLEASE-LIKE PROTEIN"/>
    <property type="match status" value="1"/>
</dbReference>
<feature type="chain" id="PRO_5020868716" evidence="2">
    <location>
        <begin position="19"/>
        <end position="149"/>
    </location>
</feature>
<evidence type="ECO:0000256" key="2">
    <source>
        <dbReference type="SAM" id="SignalP"/>
    </source>
</evidence>
<dbReference type="AlphaFoldDB" id="A0A4S4DAH9"/>
<gene>
    <name evidence="3" type="ORF">TEA_002979</name>
</gene>
<evidence type="ECO:0000313" key="4">
    <source>
        <dbReference type="Proteomes" id="UP000306102"/>
    </source>
</evidence>
<name>A0A4S4DAH9_CAMSN</name>
<evidence type="ECO:0000256" key="1">
    <source>
        <dbReference type="SAM" id="MobiDB-lite"/>
    </source>
</evidence>
<protein>
    <submittedName>
        <fullName evidence="3">Uncharacterized protein</fullName>
    </submittedName>
</protein>
<evidence type="ECO:0000313" key="3">
    <source>
        <dbReference type="EMBL" id="THF99527.1"/>
    </source>
</evidence>
<dbReference type="EMBL" id="SDRB02011936">
    <property type="protein sequence ID" value="THF99527.1"/>
    <property type="molecule type" value="Genomic_DNA"/>
</dbReference>
<keyword evidence="4" id="KW-1185">Reference proteome</keyword>
<feature type="signal peptide" evidence="2">
    <location>
        <begin position="1"/>
        <end position="18"/>
    </location>
</feature>